<evidence type="ECO:0000256" key="1">
    <source>
        <dbReference type="SAM" id="MobiDB-lite"/>
    </source>
</evidence>
<dbReference type="RefSeq" id="WP_338399526.1">
    <property type="nucleotide sequence ID" value="NZ_AP025300.1"/>
</dbReference>
<name>A0ABN6LGP6_9BACT</name>
<evidence type="ECO:0000313" key="3">
    <source>
        <dbReference type="Proteomes" id="UP001354989"/>
    </source>
</evidence>
<dbReference type="Proteomes" id="UP001354989">
    <property type="component" value="Plasmid pPP8"/>
</dbReference>
<evidence type="ECO:0008006" key="4">
    <source>
        <dbReference type="Google" id="ProtNLM"/>
    </source>
</evidence>
<keyword evidence="3" id="KW-1185">Reference proteome</keyword>
<feature type="compositionally biased region" description="Basic residues" evidence="1">
    <location>
        <begin position="163"/>
        <end position="175"/>
    </location>
</feature>
<organism evidence="2 3">
    <name type="scientific">Persicobacter psychrovividus</name>
    <dbReference type="NCBI Taxonomy" id="387638"/>
    <lineage>
        <taxon>Bacteria</taxon>
        <taxon>Pseudomonadati</taxon>
        <taxon>Bacteroidota</taxon>
        <taxon>Cytophagia</taxon>
        <taxon>Cytophagales</taxon>
        <taxon>Persicobacteraceae</taxon>
        <taxon>Persicobacter</taxon>
    </lineage>
</organism>
<gene>
    <name evidence="2" type="ORF">PEPS_45520</name>
</gene>
<geneLocation type="plasmid" evidence="2 3">
    <name>pPP8</name>
</geneLocation>
<proteinExistence type="predicted"/>
<feature type="region of interest" description="Disordered" evidence="1">
    <location>
        <begin position="156"/>
        <end position="175"/>
    </location>
</feature>
<evidence type="ECO:0000313" key="2">
    <source>
        <dbReference type="EMBL" id="BDD02272.1"/>
    </source>
</evidence>
<reference evidence="2 3" key="1">
    <citation type="submission" date="2021-12" db="EMBL/GenBank/DDBJ databases">
        <title>Genome sequencing of bacteria with rrn-lacking chromosome and rrn-plasmid.</title>
        <authorList>
            <person name="Anda M."/>
            <person name="Iwasaki W."/>
        </authorList>
    </citation>
    <scope>NUCLEOTIDE SEQUENCE [LARGE SCALE GENOMIC DNA]</scope>
    <source>
        <strain evidence="2 3">NBRC 101262</strain>
        <plasmid evidence="2 3">pPP8</plasmid>
    </source>
</reference>
<dbReference type="EMBL" id="AP025300">
    <property type="protein sequence ID" value="BDD02272.1"/>
    <property type="molecule type" value="Genomic_DNA"/>
</dbReference>
<sequence length="175" mass="20485">MNTRICLQCQAPLTKKKSTAKFCNKKCKDDFHNHRKKAAQFVGRKIQAQQTAIRQNYRNPKLTAVLMQIDEKIKPFVNEKSLAFTTFFILLVCLFSSLKASYDITKDLTTINNNLYNSQLNILKTVDAVRNQKHRTAYGALKEKFPKEIKKYEQRKKEEVRRAKAKRSRKGKEKK</sequence>
<accession>A0ABN6LGP6</accession>
<keyword evidence="2" id="KW-0614">Plasmid</keyword>
<protein>
    <recommendedName>
        <fullName evidence="4">DUF2116 family Zn-ribbon domain-containing protein</fullName>
    </recommendedName>
</protein>